<dbReference type="EMBL" id="DRIH01000207">
    <property type="protein sequence ID" value="HEC68321.1"/>
    <property type="molecule type" value="Genomic_DNA"/>
</dbReference>
<reference evidence="1" key="1">
    <citation type="journal article" date="2020" name="mSystems">
        <title>Genome- and Community-Level Interaction Insights into Carbon Utilization and Element Cycling Functions of Hydrothermarchaeota in Hydrothermal Sediment.</title>
        <authorList>
            <person name="Zhou Z."/>
            <person name="Liu Y."/>
            <person name="Xu W."/>
            <person name="Pan J."/>
            <person name="Luo Z.H."/>
            <person name="Li M."/>
        </authorList>
    </citation>
    <scope>NUCLEOTIDE SEQUENCE [LARGE SCALE GENOMIC DNA]</scope>
    <source>
        <strain evidence="1">HyVt-389</strain>
    </source>
</reference>
<sequence length="220" mass="26125">MTLEKFVHGLQKRHGEELLMAIKDLRHDPFLSGSAIAGKFGLTRERVRQICDVIYGKGFLSYRKRELYSKKQLFLLCQKWKESKDLKNQAYALVIERLQKMGLEPVLHGKVKLRLLQIKNNKLIKFKISTKVTRLNRHTYYVVRVSAPSVKKAHILIVVLYIQEKFYFFIFPRKIFAQKSYLCIDAKNPQSIYRPYLNKWDILFGSNVKIYNFINFFNKQ</sequence>
<accession>A0A7C1VV17</accession>
<dbReference type="AlphaFoldDB" id="A0A7C1VV17"/>
<evidence type="ECO:0000313" key="1">
    <source>
        <dbReference type="EMBL" id="HEC68321.1"/>
    </source>
</evidence>
<name>A0A7C1VV17_DESA2</name>
<organism evidence="1">
    <name type="scientific">Desulfofervidus auxilii</name>
    <dbReference type="NCBI Taxonomy" id="1621989"/>
    <lineage>
        <taxon>Bacteria</taxon>
        <taxon>Pseudomonadati</taxon>
        <taxon>Thermodesulfobacteriota</taxon>
        <taxon>Candidatus Desulfofervidia</taxon>
        <taxon>Candidatus Desulfofervidales</taxon>
        <taxon>Candidatus Desulfofervidaceae</taxon>
        <taxon>Candidatus Desulfofervidus</taxon>
    </lineage>
</organism>
<gene>
    <name evidence="1" type="ORF">ENI35_05895</name>
</gene>
<proteinExistence type="predicted"/>
<dbReference type="Proteomes" id="UP000885738">
    <property type="component" value="Unassembled WGS sequence"/>
</dbReference>
<comment type="caution">
    <text evidence="1">The sequence shown here is derived from an EMBL/GenBank/DDBJ whole genome shotgun (WGS) entry which is preliminary data.</text>
</comment>
<protein>
    <submittedName>
        <fullName evidence="1">Uncharacterized protein</fullName>
    </submittedName>
</protein>